<evidence type="ECO:0000256" key="1">
    <source>
        <dbReference type="RuleBase" id="RU367031"/>
    </source>
</evidence>
<feature type="compositionally biased region" description="Basic residues" evidence="2">
    <location>
        <begin position="99"/>
        <end position="109"/>
    </location>
</feature>
<feature type="compositionally biased region" description="Polar residues" evidence="2">
    <location>
        <begin position="84"/>
        <end position="96"/>
    </location>
</feature>
<gene>
    <name evidence="4" type="ORF">PVAP13_3KG025400</name>
</gene>
<dbReference type="SUPFAM" id="SSF117856">
    <property type="entry name" value="AF0104/ALDC/Ptd012-like"/>
    <property type="match status" value="1"/>
</dbReference>
<feature type="compositionally biased region" description="Polar residues" evidence="2">
    <location>
        <begin position="338"/>
        <end position="348"/>
    </location>
</feature>
<reference evidence="4" key="1">
    <citation type="submission" date="2020-05" db="EMBL/GenBank/DDBJ databases">
        <title>WGS assembly of Panicum virgatum.</title>
        <authorList>
            <person name="Lovell J.T."/>
            <person name="Jenkins J."/>
            <person name="Shu S."/>
            <person name="Juenger T.E."/>
            <person name="Schmutz J."/>
        </authorList>
    </citation>
    <scope>NUCLEOTIDE SEQUENCE</scope>
    <source>
        <strain evidence="4">AP13</strain>
    </source>
</reference>
<organism evidence="4 5">
    <name type="scientific">Panicum virgatum</name>
    <name type="common">Blackwell switchgrass</name>
    <dbReference type="NCBI Taxonomy" id="38727"/>
    <lineage>
        <taxon>Eukaryota</taxon>
        <taxon>Viridiplantae</taxon>
        <taxon>Streptophyta</taxon>
        <taxon>Embryophyta</taxon>
        <taxon>Tracheophyta</taxon>
        <taxon>Spermatophyta</taxon>
        <taxon>Magnoliopsida</taxon>
        <taxon>Liliopsida</taxon>
        <taxon>Poales</taxon>
        <taxon>Poaceae</taxon>
        <taxon>PACMAD clade</taxon>
        <taxon>Panicoideae</taxon>
        <taxon>Panicodae</taxon>
        <taxon>Paniceae</taxon>
        <taxon>Panicinae</taxon>
        <taxon>Panicum</taxon>
        <taxon>Panicum sect. Hiantes</taxon>
    </lineage>
</organism>
<comment type="function">
    <text evidence="1">Transcription factor that specifically binds AT-rich DNA sequences related to the nuclear matrix attachment regions (MARs).</text>
</comment>
<feature type="compositionally biased region" description="Pro residues" evidence="2">
    <location>
        <begin position="44"/>
        <end position="54"/>
    </location>
</feature>
<dbReference type="PROSITE" id="PS51742">
    <property type="entry name" value="PPC"/>
    <property type="match status" value="1"/>
</dbReference>
<dbReference type="AlphaFoldDB" id="A0A8T0ULH5"/>
<feature type="region of interest" description="Disordered" evidence="2">
    <location>
        <begin position="1"/>
        <end position="109"/>
    </location>
</feature>
<keyword evidence="1" id="KW-0539">Nucleus</keyword>
<keyword evidence="1" id="KW-0804">Transcription</keyword>
<dbReference type="InterPro" id="IPR005175">
    <property type="entry name" value="PPC_dom"/>
</dbReference>
<name>A0A8T0ULH5_PANVG</name>
<keyword evidence="1" id="KW-0805">Transcription regulation</keyword>
<dbReference type="Proteomes" id="UP000823388">
    <property type="component" value="Chromosome 3K"/>
</dbReference>
<dbReference type="InterPro" id="IPR039605">
    <property type="entry name" value="AHL"/>
</dbReference>
<comment type="subcellular location">
    <subcellularLocation>
        <location evidence="1">Nucleus</location>
    </subcellularLocation>
</comment>
<evidence type="ECO:0000313" key="4">
    <source>
        <dbReference type="EMBL" id="KAG2622988.1"/>
    </source>
</evidence>
<comment type="caution">
    <text evidence="4">The sequence shown here is derived from an EMBL/GenBank/DDBJ whole genome shotgun (WGS) entry which is preliminary data.</text>
</comment>
<feature type="region of interest" description="Disordered" evidence="2">
    <location>
        <begin position="329"/>
        <end position="348"/>
    </location>
</feature>
<dbReference type="PANTHER" id="PTHR31500">
    <property type="entry name" value="AT-HOOK MOTIF NUCLEAR-LOCALIZED PROTEIN 9"/>
    <property type="match status" value="1"/>
</dbReference>
<evidence type="ECO:0000313" key="5">
    <source>
        <dbReference type="Proteomes" id="UP000823388"/>
    </source>
</evidence>
<dbReference type="GO" id="GO:0005634">
    <property type="term" value="C:nucleus"/>
    <property type="evidence" value="ECO:0007669"/>
    <property type="project" value="UniProtKB-SubCell"/>
</dbReference>
<dbReference type="Gene3D" id="3.30.1330.80">
    <property type="entry name" value="Hypothetical protein, similar to alpha- acetolactate decarboxylase, domain 2"/>
    <property type="match status" value="1"/>
</dbReference>
<accession>A0A8T0ULH5</accession>
<comment type="domain">
    <text evidence="1">The PPC domain mediates interactions between AHL proteins.</text>
</comment>
<dbReference type="Pfam" id="PF03479">
    <property type="entry name" value="PCC"/>
    <property type="match status" value="1"/>
</dbReference>
<dbReference type="CDD" id="cd11378">
    <property type="entry name" value="DUF296"/>
    <property type="match status" value="1"/>
</dbReference>
<evidence type="ECO:0000259" key="3">
    <source>
        <dbReference type="PROSITE" id="PS51742"/>
    </source>
</evidence>
<dbReference type="PANTHER" id="PTHR31500:SF56">
    <property type="entry name" value="AT-HOOK MOTIF NUCLEAR-LOCALIZED PROTEIN"/>
    <property type="match status" value="1"/>
</dbReference>
<dbReference type="EMBL" id="CM029041">
    <property type="protein sequence ID" value="KAG2622988.1"/>
    <property type="molecule type" value="Genomic_DNA"/>
</dbReference>
<feature type="domain" description="PPC" evidence="3">
    <location>
        <begin position="126"/>
        <end position="266"/>
    </location>
</feature>
<evidence type="ECO:0000256" key="2">
    <source>
        <dbReference type="SAM" id="MobiDB-lite"/>
    </source>
</evidence>
<keyword evidence="5" id="KW-1185">Reference proteome</keyword>
<protein>
    <recommendedName>
        <fullName evidence="1">AT-hook motif nuclear-localized protein</fullName>
    </recommendedName>
</protein>
<keyword evidence="1" id="KW-0238">DNA-binding</keyword>
<dbReference type="OrthoDB" id="1903967at2759"/>
<proteinExistence type="predicted"/>
<dbReference type="GO" id="GO:0003680">
    <property type="term" value="F:minor groove of adenine-thymine-rich DNA binding"/>
    <property type="evidence" value="ECO:0007669"/>
    <property type="project" value="UniProtKB-UniRule"/>
</dbReference>
<sequence>MEGREGIAVAGGHESGHGLLRADITMAEAQEAAAKGYQSSPSPSTSPTPSPPPAEAGHGGDGTATPLAWSLGGDKPSEAAGDNGMQTAGQSEHANLSSGRRRGRPRGSGRRQILATLGEWYALSAGGSFTPHVIIVGTGEDVAARIMSFSQKGPRSICILSANGTISNVTLRQPDSSGSTFTYEGRFEILQLMGSFTMAEEGRRRTGGLSVSLAGPDGRVVGGVVAGMLRAASPIQVVVGSFLPNSLKQHQRRMNLQQQASVPALPAPVAPPPVLTAAMPISQAAPGNGFHAPPASAVPPQPHANAEHGAMYLNTTGFTMVGWAASSQPVAHRASPSPDINVSLTPKE</sequence>